<organism evidence="2">
    <name type="scientific">Microvirga ossetica</name>
    <dbReference type="NCBI Taxonomy" id="1882682"/>
    <lineage>
        <taxon>Bacteria</taxon>
        <taxon>Pseudomonadati</taxon>
        <taxon>Pseudomonadota</taxon>
        <taxon>Alphaproteobacteria</taxon>
        <taxon>Hyphomicrobiales</taxon>
        <taxon>Methylobacteriaceae</taxon>
        <taxon>Microvirga</taxon>
    </lineage>
</organism>
<evidence type="ECO:0008006" key="3">
    <source>
        <dbReference type="Google" id="ProtNLM"/>
    </source>
</evidence>
<reference evidence="2" key="1">
    <citation type="submission" date="2016-07" db="EMBL/GenBank/DDBJ databases">
        <title>Microvirga ossetica sp. nov. a new species of rhizobia isolated from root nodules of the legume species Vicia alpestris Steven originated from North Ossetia region in the Caucasus.</title>
        <authorList>
            <person name="Safronova V.I."/>
            <person name="Kuznetsova I.G."/>
            <person name="Sazanova A.L."/>
            <person name="Belimov A."/>
            <person name="Andronov E."/>
            <person name="Osledkin Y.S."/>
            <person name="Onishchuk O.P."/>
            <person name="Kurchak O.N."/>
            <person name="Shaposhnikov A.I."/>
            <person name="Willems A."/>
            <person name="Tikhonovich I.A."/>
        </authorList>
    </citation>
    <scope>NUCLEOTIDE SEQUENCE [LARGE SCALE GENOMIC DNA]</scope>
    <source>
        <strain evidence="2">V5/3M</strain>
        <plasmid evidence="2">unnamed1</plasmid>
    </source>
</reference>
<evidence type="ECO:0000313" key="2">
    <source>
        <dbReference type="EMBL" id="ANY82247.1"/>
    </source>
</evidence>
<keyword evidence="1" id="KW-0812">Transmembrane</keyword>
<name>A0A1B2EQK0_9HYPH</name>
<keyword evidence="2" id="KW-0614">Plasmid</keyword>
<feature type="transmembrane region" description="Helical" evidence="1">
    <location>
        <begin position="81"/>
        <end position="111"/>
    </location>
</feature>
<feature type="transmembrane region" description="Helical" evidence="1">
    <location>
        <begin position="41"/>
        <end position="69"/>
    </location>
</feature>
<feature type="transmembrane region" description="Helical" evidence="1">
    <location>
        <begin position="123"/>
        <end position="141"/>
    </location>
</feature>
<dbReference type="AlphaFoldDB" id="A0A1B2EQK0"/>
<protein>
    <recommendedName>
        <fullName evidence="3">Exosortase/archaeosortase family protein</fullName>
    </recommendedName>
</protein>
<gene>
    <name evidence="2" type="ORF">BB934_28345</name>
</gene>
<dbReference type="OrthoDB" id="8393871at2"/>
<geneLocation type="plasmid" evidence="2">
    <name>unnamed1</name>
</geneLocation>
<keyword evidence="1" id="KW-0472">Membrane</keyword>
<feature type="transmembrane region" description="Helical" evidence="1">
    <location>
        <begin position="210"/>
        <end position="228"/>
    </location>
</feature>
<accession>A0A1B2EQK0</accession>
<dbReference type="RefSeq" id="WP_157934377.1">
    <property type="nucleotide sequence ID" value="NZ_CP016617.1"/>
</dbReference>
<feature type="transmembrane region" description="Helical" evidence="1">
    <location>
        <begin position="289"/>
        <end position="309"/>
    </location>
</feature>
<proteinExistence type="predicted"/>
<feature type="transmembrane region" description="Helical" evidence="1">
    <location>
        <begin position="177"/>
        <end position="198"/>
    </location>
</feature>
<keyword evidence="1" id="KW-1133">Transmembrane helix</keyword>
<sequence>MIVNGQAAATFVSRNELFAGLAVVGFANGISERVSHAVADIGIVAALVSTFDISAIVWVAWGLSLVILLRSPMQPVRRSDWLVASGALLAFLGPVAPLSWLALAALAIYLLRTSPHSSLFHRGAWILLTLTVPMFWSRLLFAILSDTILQGDALLVGWLVGTPRSGNAIQLADGSGYLWIAPACSSLANVSLAILCWVTVNKGMGRSSSLWDVGWIVLACAAVVAINVTRISLIGFYPAYFDLLHGPVGATVASWLTLGIVIAICILAVRRDLPARANSGSAVKIQPGLGIGLSLALVASLFLKVSGLAHPTPSPAVDTAPVFPDEVTTLLEQQGFHMKLLTPKDDLPWVVGTAGDCQVRVTKVAPQGWQQGLLTALAQDQHLVYLFDGASYLEQPMMRTRADFYWTRLNRYLGRKAPSRPVLAVLSTSACENLPLRELADLSG</sequence>
<feature type="transmembrane region" description="Helical" evidence="1">
    <location>
        <begin position="248"/>
        <end position="269"/>
    </location>
</feature>
<dbReference type="EMBL" id="CP016617">
    <property type="protein sequence ID" value="ANY82247.1"/>
    <property type="molecule type" value="Genomic_DNA"/>
</dbReference>
<dbReference type="KEGG" id="moc:BB934_28345"/>
<evidence type="ECO:0000256" key="1">
    <source>
        <dbReference type="SAM" id="Phobius"/>
    </source>
</evidence>